<dbReference type="EMBL" id="CP002452">
    <property type="protein sequence ID" value="ADV45755.1"/>
    <property type="molecule type" value="Genomic_DNA"/>
</dbReference>
<dbReference type="RefSeq" id="WP_013553451.1">
    <property type="nucleotide sequence ID" value="NC_014935.1"/>
</dbReference>
<accession>E6X0N5</accession>
<dbReference type="GO" id="GO:0005886">
    <property type="term" value="C:plasma membrane"/>
    <property type="evidence" value="ECO:0007669"/>
    <property type="project" value="TreeGrafter"/>
</dbReference>
<evidence type="ECO:0000256" key="10">
    <source>
        <dbReference type="ARBA" id="ARBA00023209"/>
    </source>
</evidence>
<keyword evidence="5" id="KW-0547">Nucleotide-binding</keyword>
<dbReference type="AlphaFoldDB" id="E6X0N5"/>
<dbReference type="Proteomes" id="UP000008633">
    <property type="component" value="Chromosome"/>
</dbReference>
<dbReference type="Pfam" id="PF00781">
    <property type="entry name" value="DAGK_cat"/>
    <property type="match status" value="1"/>
</dbReference>
<evidence type="ECO:0000256" key="4">
    <source>
        <dbReference type="ARBA" id="ARBA00022723"/>
    </source>
</evidence>
<keyword evidence="11" id="KW-1208">Phospholipid metabolism</keyword>
<evidence type="ECO:0000256" key="11">
    <source>
        <dbReference type="ARBA" id="ARBA00023264"/>
    </source>
</evidence>
<dbReference type="STRING" id="749222.Nitsa_0485"/>
<keyword evidence="4" id="KW-0479">Metal-binding</keyword>
<evidence type="ECO:0000256" key="2">
    <source>
        <dbReference type="ARBA" id="ARBA00022516"/>
    </source>
</evidence>
<evidence type="ECO:0000256" key="7">
    <source>
        <dbReference type="ARBA" id="ARBA00022840"/>
    </source>
</evidence>
<evidence type="ECO:0000256" key="3">
    <source>
        <dbReference type="ARBA" id="ARBA00022679"/>
    </source>
</evidence>
<dbReference type="PANTHER" id="PTHR12358:SF106">
    <property type="entry name" value="LIPID KINASE YEGS"/>
    <property type="match status" value="1"/>
</dbReference>
<keyword evidence="10" id="KW-0594">Phospholipid biosynthesis</keyword>
<dbReference type="NCBIfam" id="NF009602">
    <property type="entry name" value="PRK13054.1"/>
    <property type="match status" value="1"/>
</dbReference>
<dbReference type="InterPro" id="IPR001206">
    <property type="entry name" value="Diacylglycerol_kinase_cat_dom"/>
</dbReference>
<evidence type="ECO:0000256" key="9">
    <source>
        <dbReference type="ARBA" id="ARBA00023098"/>
    </source>
</evidence>
<evidence type="ECO:0000313" key="13">
    <source>
        <dbReference type="EMBL" id="ADV45755.1"/>
    </source>
</evidence>
<dbReference type="GO" id="GO:0046872">
    <property type="term" value="F:metal ion binding"/>
    <property type="evidence" value="ECO:0007669"/>
    <property type="project" value="UniProtKB-KW"/>
</dbReference>
<evidence type="ECO:0000256" key="5">
    <source>
        <dbReference type="ARBA" id="ARBA00022741"/>
    </source>
</evidence>
<dbReference type="GO" id="GO:0016301">
    <property type="term" value="F:kinase activity"/>
    <property type="evidence" value="ECO:0007669"/>
    <property type="project" value="UniProtKB-KW"/>
</dbReference>
<comment type="cofactor">
    <cofactor evidence="1">
        <name>Mg(2+)</name>
        <dbReference type="ChEBI" id="CHEBI:18420"/>
    </cofactor>
</comment>
<keyword evidence="7" id="KW-0067">ATP-binding</keyword>
<dbReference type="InterPro" id="IPR045540">
    <property type="entry name" value="YegS/DAGK_C"/>
</dbReference>
<evidence type="ECO:0000259" key="12">
    <source>
        <dbReference type="PROSITE" id="PS50146"/>
    </source>
</evidence>
<dbReference type="KEGG" id="nsa:Nitsa_0485"/>
<feature type="domain" description="DAGKc" evidence="12">
    <location>
        <begin position="1"/>
        <end position="130"/>
    </location>
</feature>
<dbReference type="GO" id="GO:0005524">
    <property type="term" value="F:ATP binding"/>
    <property type="evidence" value="ECO:0007669"/>
    <property type="project" value="UniProtKB-KW"/>
</dbReference>
<dbReference type="Pfam" id="PF19279">
    <property type="entry name" value="YegS_C"/>
    <property type="match status" value="1"/>
</dbReference>
<dbReference type="PANTHER" id="PTHR12358">
    <property type="entry name" value="SPHINGOSINE KINASE"/>
    <property type="match status" value="1"/>
</dbReference>
<dbReference type="Gene3D" id="2.60.200.40">
    <property type="match status" value="1"/>
</dbReference>
<dbReference type="InterPro" id="IPR005218">
    <property type="entry name" value="Diacylglycerol/lipid_kinase"/>
</dbReference>
<keyword evidence="3" id="KW-0808">Transferase</keyword>
<dbReference type="SUPFAM" id="SSF111331">
    <property type="entry name" value="NAD kinase/diacylglycerol kinase-like"/>
    <property type="match status" value="1"/>
</dbReference>
<reference evidence="14" key="2">
    <citation type="submission" date="2011-01" db="EMBL/GenBank/DDBJ databases">
        <title>The complete genome of Nitratifractor salsuginis DSM 16511.</title>
        <authorList>
            <consortium name="US DOE Joint Genome Institute (JGI-PGF)"/>
            <person name="Lucas S."/>
            <person name="Copeland A."/>
            <person name="Lapidus A."/>
            <person name="Bruce D."/>
            <person name="Goodwin L."/>
            <person name="Pitluck S."/>
            <person name="Kyrpides N."/>
            <person name="Mavromatis K."/>
            <person name="Ivanova N."/>
            <person name="Mikhailova N."/>
            <person name="Zeytun A."/>
            <person name="Detter J.C."/>
            <person name="Tapia R."/>
            <person name="Han C."/>
            <person name="Land M."/>
            <person name="Hauser L."/>
            <person name="Markowitz V."/>
            <person name="Cheng J.-F."/>
            <person name="Hugenholtz P."/>
            <person name="Woyke T."/>
            <person name="Wu D."/>
            <person name="Tindall B."/>
            <person name="Schuetze A."/>
            <person name="Brambilla E."/>
            <person name="Klenk H.-P."/>
            <person name="Eisen J.A."/>
        </authorList>
    </citation>
    <scope>NUCLEOTIDE SEQUENCE [LARGE SCALE GENOMIC DNA]</scope>
    <source>
        <strain evidence="14">DSM 16511 / JCM 12458 / E9I37-1</strain>
    </source>
</reference>
<dbReference type="OrthoDB" id="142078at2"/>
<reference evidence="13 14" key="1">
    <citation type="journal article" date="2011" name="Stand. Genomic Sci.">
        <title>Complete genome sequence of Nitratifractor salsuginis type strain (E9I37-1).</title>
        <authorList>
            <person name="Anderson I."/>
            <person name="Sikorski J."/>
            <person name="Zeytun A."/>
            <person name="Nolan M."/>
            <person name="Lapidus A."/>
            <person name="Lucas S."/>
            <person name="Hammon N."/>
            <person name="Deshpande S."/>
            <person name="Cheng J.F."/>
            <person name="Tapia R."/>
            <person name="Han C."/>
            <person name="Goodwin L."/>
            <person name="Pitluck S."/>
            <person name="Liolios K."/>
            <person name="Pagani I."/>
            <person name="Ivanova N."/>
            <person name="Huntemann M."/>
            <person name="Mavromatis K."/>
            <person name="Ovchinikova G."/>
            <person name="Pati A."/>
            <person name="Chen A."/>
            <person name="Palaniappan K."/>
            <person name="Land M."/>
            <person name="Hauser L."/>
            <person name="Brambilla E.M."/>
            <person name="Ngatchou-Djao O.D."/>
            <person name="Rohde M."/>
            <person name="Tindall B.J."/>
            <person name="Goker M."/>
            <person name="Detter J.C."/>
            <person name="Woyke T."/>
            <person name="Bristow J."/>
            <person name="Eisen J.A."/>
            <person name="Markowitz V."/>
            <person name="Hugenholtz P."/>
            <person name="Klenk H.P."/>
            <person name="Kyrpides N.C."/>
        </authorList>
    </citation>
    <scope>NUCLEOTIDE SEQUENCE [LARGE SCALE GENOMIC DNA]</scope>
    <source>
        <strain evidence="14">DSM 16511 / JCM 12458 / E9I37-1</strain>
    </source>
</reference>
<keyword evidence="6 13" id="KW-0418">Kinase</keyword>
<protein>
    <submittedName>
        <fullName evidence="13">Diacylglycerol kinase catalytic region</fullName>
    </submittedName>
</protein>
<dbReference type="PROSITE" id="PS50146">
    <property type="entry name" value="DAGK"/>
    <property type="match status" value="1"/>
</dbReference>
<sequence>MKIRLILNGSKRDRQDVQEAITWIRQHHFFALDVRYSESPEDFPLLVTDAVENGVERLIAGGGDGTLNLTVNALMAIPKEKRPELGIFPIGTANDFATAAFIPENPRQALITAIDCCSVPIDIGQVNERHFLNVASGGFGAVITAETPPELKQMLGGAAYLLTGVLKLFEFTPIQGKMCVGDQCFEGSAYAIAVCNARQAGGGMVLAPNAYVDDGQFDVVLYTLDSPPIPEDLAPPSSVLGWILPFKKIFRVQEVTFIPEEGVRQINLDGEPYEADRFEFRIHPQALNVVLPPNTPLLQEA</sequence>
<keyword evidence="9" id="KW-0443">Lipid metabolism</keyword>
<dbReference type="HOGENOM" id="CLU_045532_1_1_7"/>
<organism evidence="13 14">
    <name type="scientific">Nitratifractor salsuginis (strain DSM 16511 / JCM 12458 / E9I37-1)</name>
    <dbReference type="NCBI Taxonomy" id="749222"/>
    <lineage>
        <taxon>Bacteria</taxon>
        <taxon>Pseudomonadati</taxon>
        <taxon>Campylobacterota</taxon>
        <taxon>Epsilonproteobacteria</taxon>
        <taxon>Campylobacterales</taxon>
        <taxon>Sulfurovaceae</taxon>
        <taxon>Nitratifractor</taxon>
    </lineage>
</organism>
<dbReference type="GO" id="GO:0008654">
    <property type="term" value="P:phospholipid biosynthetic process"/>
    <property type="evidence" value="ECO:0007669"/>
    <property type="project" value="UniProtKB-KW"/>
</dbReference>
<keyword evidence="8" id="KW-0460">Magnesium</keyword>
<dbReference type="Gene3D" id="3.40.50.10330">
    <property type="entry name" value="Probable inorganic polyphosphate/atp-NAD kinase, domain 1"/>
    <property type="match status" value="1"/>
</dbReference>
<proteinExistence type="predicted"/>
<keyword evidence="14" id="KW-1185">Reference proteome</keyword>
<evidence type="ECO:0000256" key="8">
    <source>
        <dbReference type="ARBA" id="ARBA00022842"/>
    </source>
</evidence>
<dbReference type="InterPro" id="IPR017438">
    <property type="entry name" value="ATP-NAD_kinase_N"/>
</dbReference>
<name>E6X0N5_NITSE</name>
<keyword evidence="2" id="KW-0444">Lipid biosynthesis</keyword>
<evidence type="ECO:0000313" key="14">
    <source>
        <dbReference type="Proteomes" id="UP000008633"/>
    </source>
</evidence>
<evidence type="ECO:0000256" key="6">
    <source>
        <dbReference type="ARBA" id="ARBA00022777"/>
    </source>
</evidence>
<dbReference type="InterPro" id="IPR016064">
    <property type="entry name" value="NAD/diacylglycerol_kinase_sf"/>
</dbReference>
<dbReference type="NCBIfam" id="TIGR00147">
    <property type="entry name" value="YegS/Rv2252/BmrU family lipid kinase"/>
    <property type="match status" value="1"/>
</dbReference>
<evidence type="ECO:0000256" key="1">
    <source>
        <dbReference type="ARBA" id="ARBA00001946"/>
    </source>
</evidence>
<dbReference type="eggNOG" id="COG1597">
    <property type="taxonomic scope" value="Bacteria"/>
</dbReference>
<gene>
    <name evidence="13" type="ordered locus">Nitsa_0485</name>
</gene>
<dbReference type="InterPro" id="IPR050187">
    <property type="entry name" value="Lipid_Phosphate_FormReg"/>
</dbReference>